<evidence type="ECO:0000256" key="16">
    <source>
        <dbReference type="ARBA" id="ARBA00023242"/>
    </source>
</evidence>
<keyword evidence="6" id="KW-0963">Cytoplasm</keyword>
<gene>
    <name evidence="26" type="primary">USP25</name>
</gene>
<evidence type="ECO:0000256" key="14">
    <source>
        <dbReference type="ARBA" id="ARBA00022843"/>
    </source>
</evidence>
<evidence type="ECO:0000256" key="5">
    <source>
        <dbReference type="ARBA" id="ARBA00012759"/>
    </source>
</evidence>
<evidence type="ECO:0000313" key="27">
    <source>
        <dbReference type="Proteomes" id="UP000694402"/>
    </source>
</evidence>
<dbReference type="Pfam" id="PF21909">
    <property type="entry name" value="USP_UIM_N"/>
    <property type="match status" value="1"/>
</dbReference>
<keyword evidence="12" id="KW-0378">Hydrolase</keyword>
<evidence type="ECO:0000256" key="22">
    <source>
        <dbReference type="ARBA" id="ARBA00082178"/>
    </source>
</evidence>
<dbReference type="PROSITE" id="PS00972">
    <property type="entry name" value="USP_1"/>
    <property type="match status" value="1"/>
</dbReference>
<comment type="catalytic activity">
    <reaction evidence="1">
        <text>Thiol-dependent hydrolysis of ester, thioester, amide, peptide and isopeptide bonds formed by the C-terminal Gly of ubiquitin (a 76-residue protein attached to proteins as an intracellular targeting signal).</text>
        <dbReference type="EC" id="3.4.19.12"/>
    </reaction>
</comment>
<evidence type="ECO:0000256" key="11">
    <source>
        <dbReference type="ARBA" id="ARBA00022786"/>
    </source>
</evidence>
<evidence type="ECO:0000256" key="15">
    <source>
        <dbReference type="ARBA" id="ARBA00023054"/>
    </source>
</evidence>
<comment type="subunit">
    <text evidence="18">Homotetramer, inhibited form. Homodimer, active form. Interacts with ACTA1 (via its C-terminus); the interaction occurs for all isoforms but is strongest for isoform USP25m in muscle differentiating cells. Interacts (isoform USP25m only) with MYBPC1; the interaction prevents proteasomal degradation of MYBPC1. Interacts (isoform USP25m only) with FLNC (via filament repeats 17-18, 20-21 and 24). Interacts with GAPDH. Interacts with SUMO3; the interaction sumoylates efficiently USP25. Interacts with SUMO2; the interaction sumoylates efficiently USP25. Interacts with SUMO1; the interaction only weakly sumoylates USP25. Interacts with SYK; phosphorylates USP25 and regulates USP25 intracellular levels.</text>
</comment>
<keyword evidence="27" id="KW-1185">Reference proteome</keyword>
<evidence type="ECO:0000256" key="20">
    <source>
        <dbReference type="ARBA" id="ARBA00075172"/>
    </source>
</evidence>
<protein>
    <recommendedName>
        <fullName evidence="19">Ubiquitin carboxyl-terminal hydrolase 25</fullName>
        <ecNumber evidence="5">3.4.19.12</ecNumber>
    </recommendedName>
    <alternativeName>
        <fullName evidence="22">Deubiquitinating enzyme 25</fullName>
    </alternativeName>
    <alternativeName>
        <fullName evidence="20">Ubiquitin thioesterase 25</fullName>
    </alternativeName>
    <alternativeName>
        <fullName evidence="21">Ubiquitin-specific-processing protease 25</fullName>
    </alternativeName>
</protein>
<name>A0A8C8MCP7_ONCTS</name>
<dbReference type="Proteomes" id="UP000694402">
    <property type="component" value="Unassembled WGS sequence"/>
</dbReference>
<dbReference type="PROSITE" id="PS50330">
    <property type="entry name" value="UIM"/>
    <property type="match status" value="1"/>
</dbReference>
<dbReference type="GO" id="GO:0005634">
    <property type="term" value="C:nucleus"/>
    <property type="evidence" value="ECO:0007669"/>
    <property type="project" value="UniProtKB-SubCell"/>
</dbReference>
<evidence type="ECO:0000313" key="26">
    <source>
        <dbReference type="Ensembl" id="ENSOTSP00005079978.2"/>
    </source>
</evidence>
<dbReference type="PROSITE" id="PS00973">
    <property type="entry name" value="USP_2"/>
    <property type="match status" value="1"/>
</dbReference>
<feature type="region of interest" description="Disordered" evidence="24">
    <location>
        <begin position="521"/>
        <end position="545"/>
    </location>
</feature>
<evidence type="ECO:0000256" key="1">
    <source>
        <dbReference type="ARBA" id="ARBA00000707"/>
    </source>
</evidence>
<comment type="similarity">
    <text evidence="4">Belongs to the peptidase C19 family.</text>
</comment>
<keyword evidence="13" id="KW-0788">Thiol protease</keyword>
<evidence type="ECO:0000256" key="9">
    <source>
        <dbReference type="ARBA" id="ARBA00022670"/>
    </source>
</evidence>
<evidence type="ECO:0000256" key="13">
    <source>
        <dbReference type="ARBA" id="ARBA00022807"/>
    </source>
</evidence>
<feature type="compositionally biased region" description="Low complexity" evidence="24">
    <location>
        <begin position="747"/>
        <end position="758"/>
    </location>
</feature>
<evidence type="ECO:0000256" key="8">
    <source>
        <dbReference type="ARBA" id="ARBA00022553"/>
    </source>
</evidence>
<dbReference type="SUPFAM" id="SSF54001">
    <property type="entry name" value="Cysteine proteinases"/>
    <property type="match status" value="1"/>
</dbReference>
<dbReference type="PROSITE" id="PS50235">
    <property type="entry name" value="USP_3"/>
    <property type="match status" value="1"/>
</dbReference>
<dbReference type="GO" id="GO:0005829">
    <property type="term" value="C:cytosol"/>
    <property type="evidence" value="ECO:0007669"/>
    <property type="project" value="TreeGrafter"/>
</dbReference>
<comment type="function">
    <text evidence="17">The muscle-specific isoform (USP25m) may have a role in the regulation of muscular differentiation and function.</text>
</comment>
<evidence type="ECO:0000259" key="25">
    <source>
        <dbReference type="PROSITE" id="PS50235"/>
    </source>
</evidence>
<dbReference type="PANTHER" id="PTHR24006">
    <property type="entry name" value="UBIQUITIN CARBOXYL-TERMINAL HYDROLASE"/>
    <property type="match status" value="1"/>
</dbReference>
<evidence type="ECO:0000256" key="12">
    <source>
        <dbReference type="ARBA" id="ARBA00022801"/>
    </source>
</evidence>
<dbReference type="Gene3D" id="1.10.8.10">
    <property type="entry name" value="DNA helicase RuvA subunit, C-terminal domain"/>
    <property type="match status" value="1"/>
</dbReference>
<dbReference type="FunFam" id="3.90.70.10:FF:000004">
    <property type="entry name" value="Putative ubiquitin carboxyl-terminal hydrolase 25"/>
    <property type="match status" value="1"/>
</dbReference>
<dbReference type="EC" id="3.4.19.12" evidence="5"/>
<dbReference type="SUPFAM" id="SSF46934">
    <property type="entry name" value="UBA-like"/>
    <property type="match status" value="1"/>
</dbReference>
<evidence type="ECO:0000256" key="24">
    <source>
        <dbReference type="SAM" id="MobiDB-lite"/>
    </source>
</evidence>
<keyword evidence="16" id="KW-0539">Nucleus</keyword>
<keyword evidence="14" id="KW-0832">Ubl conjugation</keyword>
<dbReference type="GO" id="GO:0016579">
    <property type="term" value="P:protein deubiquitination"/>
    <property type="evidence" value="ECO:0007669"/>
    <property type="project" value="InterPro"/>
</dbReference>
<dbReference type="InterPro" id="IPR018200">
    <property type="entry name" value="USP_CS"/>
</dbReference>
<dbReference type="Gene3D" id="3.90.70.10">
    <property type="entry name" value="Cysteine proteinases"/>
    <property type="match status" value="1"/>
</dbReference>
<dbReference type="Ensembl" id="ENSOTST00005086662.2">
    <property type="protein sequence ID" value="ENSOTSP00005079978.2"/>
    <property type="gene ID" value="ENSOTSG00005037608.2"/>
</dbReference>
<dbReference type="InterPro" id="IPR001394">
    <property type="entry name" value="Peptidase_C19_UCH"/>
</dbReference>
<reference evidence="26" key="2">
    <citation type="submission" date="2025-09" db="UniProtKB">
        <authorList>
            <consortium name="Ensembl"/>
        </authorList>
    </citation>
    <scope>IDENTIFICATION</scope>
</reference>
<sequence>MTVEQNVLQQHSQKHQQTLLNQLREVTGTTDVQLLQQALQVTRTQGPAVSNGDLAEAVAFLTEKNAKVPQQDEATYYQTTQVGNDRYISVGSQADTSEYLPHPALPGAVPSQGDTNVIDLTGDDKDDLQRAIALSLEESSRAFRETGITDEEQAISRVLEASIAENKASLKRTHTEVWSDSPNPHDRKRMENCPVGLKNVGNTCWFSAVIQSLFNLLEFQRLVLYYSPPARVQDLPRNQKEHRNLPFMQELRNLFSLMVGSKRKYVDPSRAVEILKDAFKSSESQQQDVSEFTHKLLDWLEDAFQMKAEEDREGEKPKNPMVELFYGRFQAVGVLEGKKFENTEMFGQYPLQVNGFKDLHECLEAAMIEGEIESLHSSAENSAKSGQEHWFTELPPVLTFELSRFEFNQALGRPEKIHNKLEFPSMLYMDRYMDRNREITRIKREEIRRLKEQLTLLQQRLERYLSYGSGPKRFPLADVLQYAMEFASSKPVCTSPLEDIDTSAPPGGTTGQLMPALSTAEQGTSCTLPEGLSPAPTQAPSTQQRVPIHKPFTQSRLPPDLPMHPAPRHITEEELRVLEGCLHRWRSEVENDTHDLQGSISRIHRTIELMYSDKSMMQVPFRLHAVLVHEGQANAGHYWAYIYDPHQQRWMKYNDISVTKSSWEELVRDSFGGYRNASAYCLMYINDKKPFLIEEEFDKETGQMLSGLDKLPSDLKAYVKEDNGLFDKEIEEWDTLQARKAQQEKLALAAATAAAETTSPQPMSTEPSPPDSWGPQQDPEYMEQPSPTDDSKHLQEDTERAISKAAAEKQEERSPEGLLTAAIKVEYTRLLRFAQEDTAPENDYRLQHVIVYFIHNQAPKKILERTLLMQFADRNLSFDERCKSIMKVARAKLDLVKPEEVNMEEYEMWHQDYRNFRETTIFLMIGLELFQKKCFVEALMYLIYSYQYNRELLVKGLYRGHNDALIGHYRRECLLKLNENAAGMFESGEEPEVCNGLSIMNELVVPCIPLLLVHDTEKDLLAVEDMRNRWCSYLGQEMEPNLQEKLTDFLPKLLDCSTEIKSFHDPPKLPTYSTLELVERYGRVMASLSRVPADGR</sequence>
<evidence type="ECO:0000256" key="10">
    <source>
        <dbReference type="ARBA" id="ARBA00022737"/>
    </source>
</evidence>
<dbReference type="CDD" id="cd20486">
    <property type="entry name" value="USP25_C"/>
    <property type="match status" value="1"/>
</dbReference>
<keyword evidence="8" id="KW-0597">Phosphoprotein</keyword>
<reference evidence="26" key="1">
    <citation type="submission" date="2025-08" db="UniProtKB">
        <authorList>
            <consortium name="Ensembl"/>
        </authorList>
    </citation>
    <scope>IDENTIFICATION</scope>
</reference>
<evidence type="ECO:0000256" key="21">
    <source>
        <dbReference type="ARBA" id="ARBA00078773"/>
    </source>
</evidence>
<accession>A0A8C8MCP7</accession>
<dbReference type="CDD" id="cd02665">
    <property type="entry name" value="Peptidase_C19I"/>
    <property type="match status" value="1"/>
</dbReference>
<feature type="domain" description="USP" evidence="25">
    <location>
        <begin position="195"/>
        <end position="687"/>
    </location>
</feature>
<evidence type="ECO:0000256" key="3">
    <source>
        <dbReference type="ARBA" id="ARBA00004496"/>
    </source>
</evidence>
<evidence type="ECO:0000256" key="6">
    <source>
        <dbReference type="ARBA" id="ARBA00022490"/>
    </source>
</evidence>
<feature type="region of interest" description="Disordered" evidence="24">
    <location>
        <begin position="747"/>
        <end position="817"/>
    </location>
</feature>
<evidence type="ECO:0000256" key="2">
    <source>
        <dbReference type="ARBA" id="ARBA00004123"/>
    </source>
</evidence>
<dbReference type="GeneTree" id="ENSGT00940000157962"/>
<feature type="compositionally biased region" description="Polar residues" evidence="24">
    <location>
        <begin position="535"/>
        <end position="545"/>
    </location>
</feature>
<evidence type="ECO:0000256" key="4">
    <source>
        <dbReference type="ARBA" id="ARBA00009085"/>
    </source>
</evidence>
<dbReference type="InterPro" id="IPR038765">
    <property type="entry name" value="Papain-like_cys_pep_sf"/>
</dbReference>
<dbReference type="InterPro" id="IPR003903">
    <property type="entry name" value="UIM_dom"/>
</dbReference>
<keyword evidence="9" id="KW-0645">Protease</keyword>
<dbReference type="InterPro" id="IPR054108">
    <property type="entry name" value="USP25/28_UIM"/>
</dbReference>
<evidence type="ECO:0000256" key="17">
    <source>
        <dbReference type="ARBA" id="ARBA00053306"/>
    </source>
</evidence>
<dbReference type="Pfam" id="PF00443">
    <property type="entry name" value="UCH"/>
    <property type="match status" value="1"/>
</dbReference>
<dbReference type="InterPro" id="IPR009060">
    <property type="entry name" value="UBA-like_sf"/>
</dbReference>
<dbReference type="SMART" id="SM00726">
    <property type="entry name" value="UIM"/>
    <property type="match status" value="2"/>
</dbReference>
<dbReference type="FunFam" id="1.10.8.10:FF:000023">
    <property type="entry name" value="Putative ubiquitin carboxyl-terminal hydrolase 25"/>
    <property type="match status" value="1"/>
</dbReference>
<dbReference type="GO" id="GO:0006508">
    <property type="term" value="P:proteolysis"/>
    <property type="evidence" value="ECO:0007669"/>
    <property type="project" value="UniProtKB-KW"/>
</dbReference>
<feature type="coiled-coil region" evidence="23">
    <location>
        <begin position="440"/>
        <end position="467"/>
    </location>
</feature>
<proteinExistence type="inferred from homology"/>
<feature type="compositionally biased region" description="Basic and acidic residues" evidence="24">
    <location>
        <begin position="789"/>
        <end position="815"/>
    </location>
</feature>
<keyword evidence="7" id="KW-1017">Isopeptide bond</keyword>
<dbReference type="GO" id="GO:0004843">
    <property type="term" value="F:cysteine-type deubiquitinase activity"/>
    <property type="evidence" value="ECO:0007669"/>
    <property type="project" value="UniProtKB-EC"/>
</dbReference>
<keyword evidence="11" id="KW-0833">Ubl conjugation pathway</keyword>
<dbReference type="CDD" id="cd14354">
    <property type="entry name" value="UBA_UBP25"/>
    <property type="match status" value="1"/>
</dbReference>
<dbReference type="AlphaFoldDB" id="A0A8C8MCP7"/>
<evidence type="ECO:0000256" key="7">
    <source>
        <dbReference type="ARBA" id="ARBA00022499"/>
    </source>
</evidence>
<comment type="subcellular location">
    <subcellularLocation>
        <location evidence="3">Cytoplasm</location>
    </subcellularLocation>
    <subcellularLocation>
        <location evidence="2">Nucleus</location>
    </subcellularLocation>
</comment>
<organism evidence="26 27">
    <name type="scientific">Oncorhynchus tshawytscha</name>
    <name type="common">Chinook salmon</name>
    <name type="synonym">Salmo tshawytscha</name>
    <dbReference type="NCBI Taxonomy" id="74940"/>
    <lineage>
        <taxon>Eukaryota</taxon>
        <taxon>Metazoa</taxon>
        <taxon>Chordata</taxon>
        <taxon>Craniata</taxon>
        <taxon>Vertebrata</taxon>
        <taxon>Euteleostomi</taxon>
        <taxon>Actinopterygii</taxon>
        <taxon>Neopterygii</taxon>
        <taxon>Teleostei</taxon>
        <taxon>Protacanthopterygii</taxon>
        <taxon>Salmoniformes</taxon>
        <taxon>Salmonidae</taxon>
        <taxon>Salmoninae</taxon>
        <taxon>Oncorhynchus</taxon>
    </lineage>
</organism>
<keyword evidence="10" id="KW-0677">Repeat</keyword>
<dbReference type="InterPro" id="IPR050164">
    <property type="entry name" value="Peptidase_C19"/>
</dbReference>
<keyword evidence="15 23" id="KW-0175">Coiled coil</keyword>
<dbReference type="PANTHER" id="PTHR24006:SF666">
    <property type="entry name" value="UBIQUITIN CARBOXYL-TERMINAL HYDROLASE 25"/>
    <property type="match status" value="1"/>
</dbReference>
<evidence type="ECO:0000256" key="18">
    <source>
        <dbReference type="ARBA" id="ARBA00062193"/>
    </source>
</evidence>
<evidence type="ECO:0000256" key="23">
    <source>
        <dbReference type="SAM" id="Coils"/>
    </source>
</evidence>
<dbReference type="InterPro" id="IPR028889">
    <property type="entry name" value="USP"/>
</dbReference>
<evidence type="ECO:0000256" key="19">
    <source>
        <dbReference type="ARBA" id="ARBA00071638"/>
    </source>
</evidence>